<evidence type="ECO:0000256" key="3">
    <source>
        <dbReference type="PROSITE-ProRule" id="PRU00169"/>
    </source>
</evidence>
<evidence type="ECO:0000259" key="4">
    <source>
        <dbReference type="PROSITE" id="PS50043"/>
    </source>
</evidence>
<protein>
    <submittedName>
        <fullName evidence="6">DNA-binding response regulator</fullName>
    </submittedName>
</protein>
<dbReference type="PANTHER" id="PTHR45566">
    <property type="entry name" value="HTH-TYPE TRANSCRIPTIONAL REGULATOR YHJB-RELATED"/>
    <property type="match status" value="1"/>
</dbReference>
<dbReference type="InterPro" id="IPR016032">
    <property type="entry name" value="Sig_transdc_resp-reg_C-effctor"/>
</dbReference>
<keyword evidence="7" id="KW-1185">Reference proteome</keyword>
<dbReference type="InterPro" id="IPR058245">
    <property type="entry name" value="NreC/VraR/RcsB-like_REC"/>
</dbReference>
<dbReference type="PANTHER" id="PTHR45566:SF1">
    <property type="entry name" value="HTH-TYPE TRANSCRIPTIONAL REGULATOR YHJB-RELATED"/>
    <property type="match status" value="1"/>
</dbReference>
<dbReference type="GO" id="GO:0000160">
    <property type="term" value="P:phosphorelay signal transduction system"/>
    <property type="evidence" value="ECO:0007669"/>
    <property type="project" value="InterPro"/>
</dbReference>
<organism evidence="6 7">
    <name type="scientific">Pelagibaculum spongiae</name>
    <dbReference type="NCBI Taxonomy" id="2080658"/>
    <lineage>
        <taxon>Bacteria</taxon>
        <taxon>Pseudomonadati</taxon>
        <taxon>Pseudomonadota</taxon>
        <taxon>Gammaproteobacteria</taxon>
        <taxon>Oceanospirillales</taxon>
        <taxon>Pelagibaculum</taxon>
    </lineage>
</organism>
<dbReference type="GO" id="GO:0003677">
    <property type="term" value="F:DNA binding"/>
    <property type="evidence" value="ECO:0007669"/>
    <property type="project" value="UniProtKB-KW"/>
</dbReference>
<keyword evidence="2 6" id="KW-0238">DNA-binding</keyword>
<dbReference type="Pfam" id="PF00072">
    <property type="entry name" value="Response_reg"/>
    <property type="match status" value="1"/>
</dbReference>
<dbReference type="AlphaFoldDB" id="A0A2V1GPT4"/>
<dbReference type="Gene3D" id="3.40.50.2300">
    <property type="match status" value="1"/>
</dbReference>
<evidence type="ECO:0000256" key="1">
    <source>
        <dbReference type="ARBA" id="ARBA00022553"/>
    </source>
</evidence>
<dbReference type="CDD" id="cd17535">
    <property type="entry name" value="REC_NarL-like"/>
    <property type="match status" value="1"/>
</dbReference>
<reference evidence="6 7" key="1">
    <citation type="submission" date="2018-04" db="EMBL/GenBank/DDBJ databases">
        <title>Thalassorhabdus spongiae gen. nov., sp. nov., isolated from a marine sponge in South-West Iceland.</title>
        <authorList>
            <person name="Knobloch S."/>
            <person name="Daussin A."/>
            <person name="Johannsson R."/>
            <person name="Marteinsson V.T."/>
        </authorList>
    </citation>
    <scope>NUCLEOTIDE SEQUENCE [LARGE SCALE GENOMIC DNA]</scope>
    <source>
        <strain evidence="6 7">Hp12</strain>
    </source>
</reference>
<dbReference type="PROSITE" id="PS50110">
    <property type="entry name" value="RESPONSE_REGULATORY"/>
    <property type="match status" value="1"/>
</dbReference>
<dbReference type="Proteomes" id="UP000244906">
    <property type="component" value="Unassembled WGS sequence"/>
</dbReference>
<keyword evidence="1 3" id="KW-0597">Phosphoprotein</keyword>
<dbReference type="InterPro" id="IPR000792">
    <property type="entry name" value="Tscrpt_reg_LuxR_C"/>
</dbReference>
<comment type="caution">
    <text evidence="6">The sequence shown here is derived from an EMBL/GenBank/DDBJ whole genome shotgun (WGS) entry which is preliminary data.</text>
</comment>
<evidence type="ECO:0000259" key="5">
    <source>
        <dbReference type="PROSITE" id="PS50110"/>
    </source>
</evidence>
<evidence type="ECO:0000313" key="7">
    <source>
        <dbReference type="Proteomes" id="UP000244906"/>
    </source>
</evidence>
<accession>A0A2V1GPT4</accession>
<dbReference type="RefSeq" id="WP_116688549.1">
    <property type="nucleotide sequence ID" value="NZ_CAWNYD010000010.1"/>
</dbReference>
<dbReference type="InterPro" id="IPR051015">
    <property type="entry name" value="EvgA-like"/>
</dbReference>
<proteinExistence type="predicted"/>
<dbReference type="InterPro" id="IPR011006">
    <property type="entry name" value="CheY-like_superfamily"/>
</dbReference>
<feature type="domain" description="HTH luxR-type" evidence="4">
    <location>
        <begin position="142"/>
        <end position="207"/>
    </location>
</feature>
<feature type="domain" description="Response regulatory" evidence="5">
    <location>
        <begin position="4"/>
        <end position="121"/>
    </location>
</feature>
<dbReference type="CDD" id="cd06170">
    <property type="entry name" value="LuxR_C_like"/>
    <property type="match status" value="1"/>
</dbReference>
<evidence type="ECO:0000313" key="6">
    <source>
        <dbReference type="EMBL" id="PVZ65413.1"/>
    </source>
</evidence>
<evidence type="ECO:0000256" key="2">
    <source>
        <dbReference type="ARBA" id="ARBA00023125"/>
    </source>
</evidence>
<name>A0A2V1GPT4_9GAMM</name>
<dbReference type="PRINTS" id="PR00038">
    <property type="entry name" value="HTHLUXR"/>
</dbReference>
<dbReference type="EMBL" id="QDDL01000010">
    <property type="protein sequence ID" value="PVZ65413.1"/>
    <property type="molecule type" value="Genomic_DNA"/>
</dbReference>
<dbReference type="Pfam" id="PF00196">
    <property type="entry name" value="GerE"/>
    <property type="match status" value="1"/>
</dbReference>
<dbReference type="SMART" id="SM00421">
    <property type="entry name" value="HTH_LUXR"/>
    <property type="match status" value="1"/>
</dbReference>
<sequence>MSLRILVAEDHPLFRSALINAISQTFTTAETVECQDLAALQHQLQRPEIVDLVLLDLNIPGAWGLSGLLWVREHYPEVPVSVVSAREEPDLIHRALQTGASGFIPKSSSLDVLCQAIKQILDGDIYQPDISGSPVENVSIDLEQRVASLTPQQMKVLKLAAEGLLNKQIAYELGISEATIKAHMTAILKKLGLSSRTQVALALQQLQANN</sequence>
<dbReference type="InterPro" id="IPR001789">
    <property type="entry name" value="Sig_transdc_resp-reg_receiver"/>
</dbReference>
<dbReference type="SUPFAM" id="SSF46894">
    <property type="entry name" value="C-terminal effector domain of the bipartite response regulators"/>
    <property type="match status" value="1"/>
</dbReference>
<feature type="modified residue" description="4-aspartylphosphate" evidence="3">
    <location>
        <position position="56"/>
    </location>
</feature>
<dbReference type="SUPFAM" id="SSF52172">
    <property type="entry name" value="CheY-like"/>
    <property type="match status" value="1"/>
</dbReference>
<dbReference type="PROSITE" id="PS50043">
    <property type="entry name" value="HTH_LUXR_2"/>
    <property type="match status" value="1"/>
</dbReference>
<dbReference type="SMART" id="SM00448">
    <property type="entry name" value="REC"/>
    <property type="match status" value="1"/>
</dbReference>
<dbReference type="OrthoDB" id="9814495at2"/>
<dbReference type="GO" id="GO:0006355">
    <property type="term" value="P:regulation of DNA-templated transcription"/>
    <property type="evidence" value="ECO:0007669"/>
    <property type="project" value="InterPro"/>
</dbReference>
<gene>
    <name evidence="6" type="ORF">DC094_18195</name>
</gene>
<dbReference type="PROSITE" id="PS00622">
    <property type="entry name" value="HTH_LUXR_1"/>
    <property type="match status" value="1"/>
</dbReference>